<evidence type="ECO:0000256" key="1">
    <source>
        <dbReference type="SAM" id="Coils"/>
    </source>
</evidence>
<feature type="coiled-coil region" evidence="1">
    <location>
        <begin position="1"/>
        <end position="100"/>
    </location>
</feature>
<reference evidence="2 3" key="1">
    <citation type="submission" date="2020-01" db="EMBL/GenBank/DDBJ databases">
        <title>Identification and distribution of gene clusters putatively required for synthesis of sphingolipid metabolism inhibitors in phylogenetically diverse species of the filamentous fungus Fusarium.</title>
        <authorList>
            <person name="Kim H.-S."/>
            <person name="Busman M."/>
            <person name="Brown D.W."/>
            <person name="Divon H."/>
            <person name="Uhlig S."/>
            <person name="Proctor R.H."/>
        </authorList>
    </citation>
    <scope>NUCLEOTIDE SEQUENCE [LARGE SCALE GENOMIC DNA]</scope>
    <source>
        <strain evidence="2 3">NRRL 13308</strain>
    </source>
</reference>
<proteinExistence type="predicted"/>
<evidence type="ECO:0000313" key="3">
    <source>
        <dbReference type="Proteomes" id="UP000536711"/>
    </source>
</evidence>
<comment type="caution">
    <text evidence="2">The sequence shown here is derived from an EMBL/GenBank/DDBJ whole genome shotgun (WGS) entry which is preliminary data.</text>
</comment>
<dbReference type="Proteomes" id="UP000536711">
    <property type="component" value="Unassembled WGS sequence"/>
</dbReference>
<organism evidence="2 3">
    <name type="scientific">Fusarium acutatum</name>
    <dbReference type="NCBI Taxonomy" id="78861"/>
    <lineage>
        <taxon>Eukaryota</taxon>
        <taxon>Fungi</taxon>
        <taxon>Dikarya</taxon>
        <taxon>Ascomycota</taxon>
        <taxon>Pezizomycotina</taxon>
        <taxon>Sordariomycetes</taxon>
        <taxon>Hypocreomycetidae</taxon>
        <taxon>Hypocreales</taxon>
        <taxon>Nectriaceae</taxon>
        <taxon>Fusarium</taxon>
        <taxon>Fusarium fujikuroi species complex</taxon>
    </lineage>
</organism>
<protein>
    <submittedName>
        <fullName evidence="2">Uncharacterized protein</fullName>
    </submittedName>
</protein>
<dbReference type="AlphaFoldDB" id="A0A8H4N8X3"/>
<name>A0A8H4N8X3_9HYPO</name>
<keyword evidence="3" id="KW-1185">Reference proteome</keyword>
<dbReference type="OrthoDB" id="10520494at2759"/>
<evidence type="ECO:0000313" key="2">
    <source>
        <dbReference type="EMBL" id="KAF4415667.1"/>
    </source>
</evidence>
<keyword evidence="1" id="KW-0175">Coiled coil</keyword>
<gene>
    <name evidence="2" type="ORF">FACUT_13227</name>
</gene>
<dbReference type="EMBL" id="JAADJF010000523">
    <property type="protein sequence ID" value="KAF4415667.1"/>
    <property type="molecule type" value="Genomic_DNA"/>
</dbReference>
<accession>A0A8H4N8X3</accession>
<sequence length="107" mass="12652">MAEDEKTLAQQVEALKKENQQQRINYDSAWYNHHRRELLAKQENERLKSQIKRLQMELLEVAERQTRIMKAQKAKDVEEKEKLQEENRVLKQALAGVESAIAPLKKL</sequence>